<dbReference type="Proteomes" id="UP001460888">
    <property type="component" value="Unassembled WGS sequence"/>
</dbReference>
<evidence type="ECO:0000313" key="1">
    <source>
        <dbReference type="EMBL" id="MES1928842.1"/>
    </source>
</evidence>
<comment type="caution">
    <text evidence="1">The sequence shown here is derived from an EMBL/GenBank/DDBJ whole genome shotgun (WGS) entry which is preliminary data.</text>
</comment>
<name>A0ABV2AZZ7_9GAMM</name>
<organism evidence="1 2">
    <name type="scientific">Salinisphaera dokdonensis CL-ES53</name>
    <dbReference type="NCBI Taxonomy" id="1304272"/>
    <lineage>
        <taxon>Bacteria</taxon>
        <taxon>Pseudomonadati</taxon>
        <taxon>Pseudomonadota</taxon>
        <taxon>Gammaproteobacteria</taxon>
        <taxon>Salinisphaerales</taxon>
        <taxon>Salinisphaeraceae</taxon>
        <taxon>Salinisphaera</taxon>
    </lineage>
</organism>
<keyword evidence="2" id="KW-1185">Reference proteome</keyword>
<reference evidence="1 2" key="1">
    <citation type="submission" date="2013-03" db="EMBL/GenBank/DDBJ databases">
        <title>Salinisphaera dokdonensis CL-ES53 Genome Sequencing.</title>
        <authorList>
            <person name="Li C."/>
            <person name="Lai Q."/>
            <person name="Shao Z."/>
        </authorList>
    </citation>
    <scope>NUCLEOTIDE SEQUENCE [LARGE SCALE GENOMIC DNA]</scope>
    <source>
        <strain evidence="1 2">CL-ES53</strain>
    </source>
</reference>
<sequence length="111" mass="12864">MGTGTQLHSKFSDSCHDLSLQKRKSPFFQNLVALMHRRGERIVAHFTVQAVEVCDQIRAEVCVLGLLAYRLDRDFPGARYRREFIYPGPCLSRQNLWPSIHDGDQMSDRDR</sequence>
<protein>
    <submittedName>
        <fullName evidence="1">Uncharacterized protein</fullName>
    </submittedName>
</protein>
<dbReference type="EMBL" id="APND01000002">
    <property type="protein sequence ID" value="MES1928842.1"/>
    <property type="molecule type" value="Genomic_DNA"/>
</dbReference>
<evidence type="ECO:0000313" key="2">
    <source>
        <dbReference type="Proteomes" id="UP001460888"/>
    </source>
</evidence>
<gene>
    <name evidence="1" type="ORF">SADO_06297</name>
</gene>
<accession>A0ABV2AZZ7</accession>
<proteinExistence type="predicted"/>